<dbReference type="EMBL" id="PVTF01000006">
    <property type="protein sequence ID" value="PRY40380.1"/>
    <property type="molecule type" value="Genomic_DNA"/>
</dbReference>
<reference evidence="2 3" key="1">
    <citation type="submission" date="2018-03" db="EMBL/GenBank/DDBJ databases">
        <title>Genomic Encyclopedia of Archaeal and Bacterial Type Strains, Phase II (KMG-II): from individual species to whole genera.</title>
        <authorList>
            <person name="Goeker M."/>
        </authorList>
    </citation>
    <scope>NUCLEOTIDE SEQUENCE [LARGE SCALE GENOMIC DNA]</scope>
    <source>
        <strain evidence="2 3">DSM 44720</strain>
    </source>
</reference>
<dbReference type="AlphaFoldDB" id="A0A2T0T3X8"/>
<feature type="domain" description="DUF427" evidence="1">
    <location>
        <begin position="137"/>
        <end position="230"/>
    </location>
</feature>
<comment type="caution">
    <text evidence="2">The sequence shown here is derived from an EMBL/GenBank/DDBJ whole genome shotgun (WGS) entry which is preliminary data.</text>
</comment>
<organism evidence="2 3">
    <name type="scientific">Umezawaea tangerina</name>
    <dbReference type="NCBI Taxonomy" id="84725"/>
    <lineage>
        <taxon>Bacteria</taxon>
        <taxon>Bacillati</taxon>
        <taxon>Actinomycetota</taxon>
        <taxon>Actinomycetes</taxon>
        <taxon>Pseudonocardiales</taxon>
        <taxon>Pseudonocardiaceae</taxon>
        <taxon>Umezawaea</taxon>
    </lineage>
</organism>
<keyword evidence="3" id="KW-1185">Reference proteome</keyword>
<protein>
    <submittedName>
        <fullName evidence="2">Uncharacterized protein (DUF427 family)</fullName>
    </submittedName>
</protein>
<evidence type="ECO:0000259" key="1">
    <source>
        <dbReference type="Pfam" id="PF04248"/>
    </source>
</evidence>
<dbReference type="PANTHER" id="PTHR34310:SF9">
    <property type="entry name" value="BLR5716 PROTEIN"/>
    <property type="match status" value="1"/>
</dbReference>
<evidence type="ECO:0000313" key="3">
    <source>
        <dbReference type="Proteomes" id="UP000239494"/>
    </source>
</evidence>
<dbReference type="InterPro" id="IPR038694">
    <property type="entry name" value="DUF427_sf"/>
</dbReference>
<accession>A0A2T0T3X8</accession>
<dbReference type="Proteomes" id="UP000239494">
    <property type="component" value="Unassembled WGS sequence"/>
</dbReference>
<dbReference type="OrthoDB" id="285364at2"/>
<proteinExistence type="predicted"/>
<evidence type="ECO:0000313" key="2">
    <source>
        <dbReference type="EMBL" id="PRY40380.1"/>
    </source>
</evidence>
<gene>
    <name evidence="2" type="ORF">CLV43_106115</name>
</gene>
<sequence length="248" mass="28105">MADHPAPPVPVDHVQPVPRRIRALLAGEVLLDTTRALYVWEHPYYPQYYVPRADVRPAVLVDEHRDKPTSRGVARLHGVRAGAEHRAGAALHYPDFHDAVRFDWAAADLWFEEDEQVFVHPRSPYVRVDALRSSRTVRIELDGVVVAESSTPVLVFETGLPTRYYLSRTDVDFRVLTRTATVTACPYKGTTTDYWSIVTPTGTHQDLAWSYSFPTKEMLPIAGLVAFYNEKVDVLLDGVLQERPVTHF</sequence>
<dbReference type="Pfam" id="PF04248">
    <property type="entry name" value="NTP_transf_9"/>
    <property type="match status" value="2"/>
</dbReference>
<name>A0A2T0T3X8_9PSEU</name>
<feature type="domain" description="DUF427" evidence="1">
    <location>
        <begin position="21"/>
        <end position="99"/>
    </location>
</feature>
<dbReference type="InterPro" id="IPR007361">
    <property type="entry name" value="DUF427"/>
</dbReference>
<dbReference type="PANTHER" id="PTHR34310">
    <property type="entry name" value="DUF427 DOMAIN PROTEIN (AFU_ORTHOLOGUE AFUA_3G02220)"/>
    <property type="match status" value="1"/>
</dbReference>
<dbReference type="RefSeq" id="WP_106188946.1">
    <property type="nucleotide sequence ID" value="NZ_PVTF01000006.1"/>
</dbReference>
<dbReference type="Gene3D" id="2.170.150.40">
    <property type="entry name" value="Domain of unknown function (DUF427)"/>
    <property type="match status" value="2"/>
</dbReference>